<dbReference type="GO" id="GO:0036431">
    <property type="term" value="F:dCMP kinase activity"/>
    <property type="evidence" value="ECO:0007669"/>
    <property type="project" value="InterPro"/>
</dbReference>
<keyword evidence="13" id="KW-1185">Reference proteome</keyword>
<proteinExistence type="inferred from homology"/>
<evidence type="ECO:0000256" key="1">
    <source>
        <dbReference type="ARBA" id="ARBA00009427"/>
    </source>
</evidence>
<evidence type="ECO:0000256" key="2">
    <source>
        <dbReference type="ARBA" id="ARBA00022679"/>
    </source>
</evidence>
<dbReference type="PANTHER" id="PTHR21299:SF2">
    <property type="entry name" value="CYTIDYLATE KINASE"/>
    <property type="match status" value="1"/>
</dbReference>
<keyword evidence="3 8" id="KW-0547">Nucleotide-binding</keyword>
<comment type="subcellular location">
    <subcellularLocation>
        <location evidence="8">Cytoplasm</location>
    </subcellularLocation>
</comment>
<keyword evidence="2 8" id="KW-0808">Transferase</keyword>
<keyword evidence="5 8" id="KW-0067">ATP-binding</keyword>
<comment type="catalytic activity">
    <reaction evidence="6 8">
        <text>dCMP + ATP = dCDP + ADP</text>
        <dbReference type="Rhea" id="RHEA:25094"/>
        <dbReference type="ChEBI" id="CHEBI:30616"/>
        <dbReference type="ChEBI" id="CHEBI:57566"/>
        <dbReference type="ChEBI" id="CHEBI:58593"/>
        <dbReference type="ChEBI" id="CHEBI:456216"/>
        <dbReference type="EC" id="2.7.4.25"/>
    </reaction>
</comment>
<dbReference type="PANTHER" id="PTHR21299">
    <property type="entry name" value="CYTIDYLATE KINASE/PANTOATE-BETA-ALANINE LIGASE"/>
    <property type="match status" value="1"/>
</dbReference>
<evidence type="ECO:0000313" key="10">
    <source>
        <dbReference type="EMBL" id="MCZ3667033.1"/>
    </source>
</evidence>
<dbReference type="Pfam" id="PF02224">
    <property type="entry name" value="Cytidylate_kin"/>
    <property type="match status" value="1"/>
</dbReference>
<comment type="catalytic activity">
    <reaction evidence="7 8">
        <text>CMP + ATP = CDP + ADP</text>
        <dbReference type="Rhea" id="RHEA:11600"/>
        <dbReference type="ChEBI" id="CHEBI:30616"/>
        <dbReference type="ChEBI" id="CHEBI:58069"/>
        <dbReference type="ChEBI" id="CHEBI:60377"/>
        <dbReference type="ChEBI" id="CHEBI:456216"/>
        <dbReference type="EC" id="2.7.4.25"/>
    </reaction>
</comment>
<gene>
    <name evidence="8 10" type="primary">cmk</name>
    <name evidence="11" type="ORF">L2504_00355</name>
    <name evidence="10" type="ORF">L2724_01870</name>
</gene>
<dbReference type="EMBL" id="JAKHMS010000001">
    <property type="protein sequence ID" value="MCZ3780602.1"/>
    <property type="molecule type" value="Genomic_DNA"/>
</dbReference>
<dbReference type="Proteomes" id="UP001212401">
    <property type="component" value="Unassembled WGS sequence"/>
</dbReference>
<dbReference type="SUPFAM" id="SSF52540">
    <property type="entry name" value="P-loop containing nucleoside triphosphate hydrolases"/>
    <property type="match status" value="1"/>
</dbReference>
<dbReference type="GO" id="GO:0006220">
    <property type="term" value="P:pyrimidine nucleotide metabolic process"/>
    <property type="evidence" value="ECO:0007669"/>
    <property type="project" value="UniProtKB-UniRule"/>
</dbReference>
<dbReference type="GeneID" id="75082238"/>
<name>A0AAP3DNZ9_9LACO</name>
<evidence type="ECO:0000256" key="4">
    <source>
        <dbReference type="ARBA" id="ARBA00022777"/>
    </source>
</evidence>
<evidence type="ECO:0000313" key="11">
    <source>
        <dbReference type="EMBL" id="MCZ3780602.1"/>
    </source>
</evidence>
<protein>
    <recommendedName>
        <fullName evidence="8">Cytidylate kinase</fullName>
        <shortName evidence="8">CK</shortName>
        <ecNumber evidence="8">2.7.4.25</ecNumber>
    </recommendedName>
    <alternativeName>
        <fullName evidence="8">Cytidine monophosphate kinase</fullName>
        <shortName evidence="8">CMP kinase</shortName>
    </alternativeName>
</protein>
<dbReference type="NCBIfam" id="TIGR00017">
    <property type="entry name" value="cmk"/>
    <property type="match status" value="1"/>
</dbReference>
<dbReference type="GO" id="GO:0005829">
    <property type="term" value="C:cytosol"/>
    <property type="evidence" value="ECO:0007669"/>
    <property type="project" value="TreeGrafter"/>
</dbReference>
<dbReference type="AlphaFoldDB" id="A0AAP3DNZ9"/>
<dbReference type="RefSeq" id="WP_003717016.1">
    <property type="nucleotide sequence ID" value="NZ_CAJFIS010000002.1"/>
</dbReference>
<dbReference type="InterPro" id="IPR027417">
    <property type="entry name" value="P-loop_NTPase"/>
</dbReference>
<dbReference type="InterPro" id="IPR011994">
    <property type="entry name" value="Cytidylate_kinase_dom"/>
</dbReference>
<feature type="binding site" evidence="8">
    <location>
        <begin position="11"/>
        <end position="19"/>
    </location>
    <ligand>
        <name>ATP</name>
        <dbReference type="ChEBI" id="CHEBI:30616"/>
    </ligand>
</feature>
<keyword evidence="4 8" id="KW-0418">Kinase</keyword>
<dbReference type="EMBL" id="JAKHPH010000003">
    <property type="protein sequence ID" value="MCZ3667033.1"/>
    <property type="molecule type" value="Genomic_DNA"/>
</dbReference>
<evidence type="ECO:0000256" key="8">
    <source>
        <dbReference type="HAMAP-Rule" id="MF_00238"/>
    </source>
</evidence>
<dbReference type="GO" id="GO:0005524">
    <property type="term" value="F:ATP binding"/>
    <property type="evidence" value="ECO:0007669"/>
    <property type="project" value="UniProtKB-UniRule"/>
</dbReference>
<evidence type="ECO:0000259" key="9">
    <source>
        <dbReference type="Pfam" id="PF02224"/>
    </source>
</evidence>
<dbReference type="Gene3D" id="3.40.50.300">
    <property type="entry name" value="P-loop containing nucleotide triphosphate hydrolases"/>
    <property type="match status" value="1"/>
</dbReference>
<dbReference type="EC" id="2.7.4.25" evidence="8"/>
<accession>A0AAP3DNZ9</accession>
<dbReference type="HAMAP" id="MF_00238">
    <property type="entry name" value="Cytidyl_kinase_type1"/>
    <property type="match status" value="1"/>
</dbReference>
<reference evidence="10 13" key="1">
    <citation type="submission" date="2022-01" db="EMBL/GenBank/DDBJ databases">
        <title>VMRC isolate genome collection.</title>
        <authorList>
            <person name="France M."/>
            <person name="Rutt L."/>
            <person name="Humphrys M."/>
            <person name="Ravel J."/>
        </authorList>
    </citation>
    <scope>NUCLEOTIDE SEQUENCE</scope>
    <source>
        <strain evidence="11 13">C0030B4</strain>
        <strain evidence="10">C0048A1</strain>
    </source>
</reference>
<dbReference type="GO" id="GO:0015949">
    <property type="term" value="P:nucleobase-containing small molecule interconversion"/>
    <property type="evidence" value="ECO:0007669"/>
    <property type="project" value="TreeGrafter"/>
</dbReference>
<evidence type="ECO:0000313" key="13">
    <source>
        <dbReference type="Proteomes" id="UP001527392"/>
    </source>
</evidence>
<organism evidence="10 12">
    <name type="scientific">Limosilactobacillus vaginalis</name>
    <dbReference type="NCBI Taxonomy" id="1633"/>
    <lineage>
        <taxon>Bacteria</taxon>
        <taxon>Bacillati</taxon>
        <taxon>Bacillota</taxon>
        <taxon>Bacilli</taxon>
        <taxon>Lactobacillales</taxon>
        <taxon>Lactobacillaceae</taxon>
        <taxon>Limosilactobacillus</taxon>
    </lineage>
</organism>
<dbReference type="InterPro" id="IPR003136">
    <property type="entry name" value="Cytidylate_kin"/>
</dbReference>
<keyword evidence="8" id="KW-0963">Cytoplasm</keyword>
<comment type="caution">
    <text evidence="10">The sequence shown here is derived from an EMBL/GenBank/DDBJ whole genome shotgun (WGS) entry which is preliminary data.</text>
</comment>
<feature type="domain" description="Cytidylate kinase" evidence="9">
    <location>
        <begin position="7"/>
        <end position="221"/>
    </location>
</feature>
<evidence type="ECO:0000256" key="3">
    <source>
        <dbReference type="ARBA" id="ARBA00022741"/>
    </source>
</evidence>
<evidence type="ECO:0000256" key="5">
    <source>
        <dbReference type="ARBA" id="ARBA00022840"/>
    </source>
</evidence>
<dbReference type="CDD" id="cd02020">
    <property type="entry name" value="CMPK"/>
    <property type="match status" value="1"/>
</dbReference>
<sequence>MTMGLQVAIDGPASAGKSTVAKRVAKKFGYVYCDTGAMYRAVTLAALQQGLSMTDTEKISELAKQIKITFQPAEPEQRVFINGQEVTRDIRLPKVAKNVSAVAAIPTVRQEMTKQQRQIAAEGGIVMDGRDIGTTVLPHAPVKIFMVATAHERARRRYLENKQKGITTTSLEELQRAIELRDQKDSTRKVSPLTQASDAIRLDTTNLTIDEVVAEISKIIKKTEKHLA</sequence>
<comment type="similarity">
    <text evidence="1 8">Belongs to the cytidylate kinase family. Type 1 subfamily.</text>
</comment>
<evidence type="ECO:0000313" key="12">
    <source>
        <dbReference type="Proteomes" id="UP001212401"/>
    </source>
</evidence>
<evidence type="ECO:0000256" key="6">
    <source>
        <dbReference type="ARBA" id="ARBA00047615"/>
    </source>
</evidence>
<dbReference type="Proteomes" id="UP001527392">
    <property type="component" value="Unassembled WGS sequence"/>
</dbReference>
<evidence type="ECO:0000256" key="7">
    <source>
        <dbReference type="ARBA" id="ARBA00048478"/>
    </source>
</evidence>